<feature type="domain" description="NERD" evidence="1">
    <location>
        <begin position="41"/>
        <end position="158"/>
    </location>
</feature>
<dbReference type="PROSITE" id="PS50965">
    <property type="entry name" value="NERD"/>
    <property type="match status" value="1"/>
</dbReference>
<evidence type="ECO:0000259" key="1">
    <source>
        <dbReference type="PROSITE" id="PS50965"/>
    </source>
</evidence>
<dbReference type="Proteomes" id="UP000322524">
    <property type="component" value="Unassembled WGS sequence"/>
</dbReference>
<organism evidence="2 3">
    <name type="scientific">Sutcliffiella horikoshii</name>
    <dbReference type="NCBI Taxonomy" id="79883"/>
    <lineage>
        <taxon>Bacteria</taxon>
        <taxon>Bacillati</taxon>
        <taxon>Bacillota</taxon>
        <taxon>Bacilli</taxon>
        <taxon>Bacillales</taxon>
        <taxon>Bacillaceae</taxon>
        <taxon>Sutcliffiella</taxon>
    </lineage>
</organism>
<protein>
    <submittedName>
        <fullName evidence="2">NERD domain-containing protein</fullName>
    </submittedName>
</protein>
<evidence type="ECO:0000313" key="2">
    <source>
        <dbReference type="EMBL" id="TYS69054.1"/>
    </source>
</evidence>
<evidence type="ECO:0000313" key="3">
    <source>
        <dbReference type="Proteomes" id="UP000322524"/>
    </source>
</evidence>
<gene>
    <name evidence="2" type="ORF">FZC76_09000</name>
</gene>
<dbReference type="EMBL" id="VTEV01000003">
    <property type="protein sequence ID" value="TYS69054.1"/>
    <property type="molecule type" value="Genomic_DNA"/>
</dbReference>
<proteinExistence type="predicted"/>
<dbReference type="OrthoDB" id="569879at2"/>
<dbReference type="Pfam" id="PF08378">
    <property type="entry name" value="NERD"/>
    <property type="match status" value="1"/>
</dbReference>
<dbReference type="AlphaFoldDB" id="A0A5D4T4I3"/>
<dbReference type="RefSeq" id="WP_148987882.1">
    <property type="nucleotide sequence ID" value="NZ_VTEV01000003.1"/>
</dbReference>
<name>A0A5D4T4I3_9BACI</name>
<sequence>MIKKPREKSVRLLTLEAAMRRVPLEHPQYKQIEKEHARLHYGFVGEKALDYYLTFLPNKNSQLLHGLRIEDPLNRFFQMDTLLITPAYCLILDSKYISGTLEFDETTNQLIRHRGEEKEKFGDPLSQVERQRYQLSLWLDKNNFPPLPIASQIVLTHSNATLTKATPSLMKKVTFHTNLPNKLQTIDNFKYPPLLDKSNFRKIAKVLIKKHTPDEFSLLKYYGIPYHELKKGVVCPGCAYLPMLQKQGNWICRNCGLYSKTAHIENLMDYKLLVGNMITNRIIRDFLLLPSPSVANYLLNSLELPVQGTNKGRKYLLTQFKL</sequence>
<dbReference type="InterPro" id="IPR011528">
    <property type="entry name" value="NERD"/>
</dbReference>
<comment type="caution">
    <text evidence="2">The sequence shown here is derived from an EMBL/GenBank/DDBJ whole genome shotgun (WGS) entry which is preliminary data.</text>
</comment>
<accession>A0A5D4T4I3</accession>
<reference evidence="2 3" key="1">
    <citation type="submission" date="2019-08" db="EMBL/GenBank/DDBJ databases">
        <title>Bacillus genomes from the desert of Cuatro Cienegas, Coahuila.</title>
        <authorList>
            <person name="Olmedo-Alvarez G."/>
        </authorList>
    </citation>
    <scope>NUCLEOTIDE SEQUENCE [LARGE SCALE GENOMIC DNA]</scope>
    <source>
        <strain evidence="2 3">CH28_1T</strain>
    </source>
</reference>